<evidence type="ECO:0000313" key="2">
    <source>
        <dbReference type="EMBL" id="NBJ92741.1"/>
    </source>
</evidence>
<dbReference type="OrthoDB" id="9784042at2"/>
<proteinExistence type="predicted"/>
<dbReference type="Pfam" id="PF09359">
    <property type="entry name" value="VTC"/>
    <property type="match status" value="1"/>
</dbReference>
<dbReference type="EMBL" id="QZDT01000012">
    <property type="protein sequence ID" value="NBJ92741.1"/>
    <property type="molecule type" value="Genomic_DNA"/>
</dbReference>
<organism evidence="2 3">
    <name type="scientific">Parablautia muri</name>
    <dbReference type="NCBI Taxonomy" id="2320879"/>
    <lineage>
        <taxon>Bacteria</taxon>
        <taxon>Bacillati</taxon>
        <taxon>Bacillota</taxon>
        <taxon>Clostridia</taxon>
        <taxon>Lachnospirales</taxon>
        <taxon>Lachnospiraceae</taxon>
        <taxon>Parablautia</taxon>
    </lineage>
</organism>
<dbReference type="AlphaFoldDB" id="A0A9X5GS24"/>
<sequence length="254" mass="29556">MALSYGRIVCWRVLQGSRRINTILDEIHYRHEYKYPLMHGQILIENAKISAVAQKDAHVGEAGFYNIRSLYFDDYDNSCYMDNENGVDNREKYRIRIYNHSAERITLELKQKIRGKTSKRTCPITLAQCRKLMDGMIPDDIKPQQQVLHKLAYLMAVRLMKPAVIVDYDRVPYLYRREDANVRVTFDSNITSVNDVSSFLDERIYGRGVLTAGQALMEVKFDSFLPDEIYSLLQLDGLSASTFSKYYLCRKFGM</sequence>
<dbReference type="CDD" id="cd07750">
    <property type="entry name" value="PolyPPase_VTC_like"/>
    <property type="match status" value="1"/>
</dbReference>
<name>A0A9X5GS24_9FIRM</name>
<feature type="domain" description="VTC" evidence="1">
    <location>
        <begin position="30"/>
        <end position="248"/>
    </location>
</feature>
<accession>A0A9X5GS24</accession>
<keyword evidence="3" id="KW-1185">Reference proteome</keyword>
<dbReference type="InterPro" id="IPR042267">
    <property type="entry name" value="VTC_sf"/>
</dbReference>
<dbReference type="InterPro" id="IPR018966">
    <property type="entry name" value="VTC_domain"/>
</dbReference>
<gene>
    <name evidence="2" type="ORF">D5281_09060</name>
</gene>
<dbReference type="Gene3D" id="3.20.100.30">
    <property type="entry name" value="VTC, catalytic tunnel domain"/>
    <property type="match status" value="1"/>
</dbReference>
<reference evidence="2" key="1">
    <citation type="submission" date="2018-09" db="EMBL/GenBank/DDBJ databases">
        <title>Murine metabolic-syndrome-specific gut microbial biobank.</title>
        <authorList>
            <person name="Liu C."/>
        </authorList>
    </citation>
    <scope>NUCLEOTIDE SEQUENCE</scope>
    <source>
        <strain evidence="2">D42-62</strain>
    </source>
</reference>
<evidence type="ECO:0000313" key="3">
    <source>
        <dbReference type="Proteomes" id="UP001154420"/>
    </source>
</evidence>
<dbReference type="GO" id="GO:0006799">
    <property type="term" value="P:polyphosphate biosynthetic process"/>
    <property type="evidence" value="ECO:0007669"/>
    <property type="project" value="UniProtKB-ARBA"/>
</dbReference>
<dbReference type="Proteomes" id="UP001154420">
    <property type="component" value="Unassembled WGS sequence"/>
</dbReference>
<protein>
    <submittedName>
        <fullName evidence="2">Polyphosphate polymerase domain-containing protein</fullName>
    </submittedName>
</protein>
<evidence type="ECO:0000259" key="1">
    <source>
        <dbReference type="Pfam" id="PF09359"/>
    </source>
</evidence>
<comment type="caution">
    <text evidence="2">The sequence shown here is derived from an EMBL/GenBank/DDBJ whole genome shotgun (WGS) entry which is preliminary data.</text>
</comment>